<dbReference type="STRING" id="288768.SAMEA3906486_04203"/>
<dbReference type="GO" id="GO:0003700">
    <property type="term" value="F:DNA-binding transcription factor activity"/>
    <property type="evidence" value="ECO:0007669"/>
    <property type="project" value="InterPro"/>
</dbReference>
<evidence type="ECO:0000256" key="1">
    <source>
        <dbReference type="ARBA" id="ARBA00009437"/>
    </source>
</evidence>
<keyword evidence="3" id="KW-0238">DNA-binding</keyword>
<dbReference type="Proteomes" id="UP000077037">
    <property type="component" value="Unassembled WGS sequence"/>
</dbReference>
<sequence>MQQALNLRQVEAFKAVIEQGTVSQAAAVLGVSQPAVSKLLAHLEAETGLSLFDRLRGKLAPTHQGMRLYQEVERIFMGLRQVEEAVESIRRAEQRHLIVGVLPALSGTFMRRVTLAFLERHPDVRVSIRTRGSIFLGDWLAKQHIDLALVGSRVDNPYVEREPLFPHALFCALPVNHELTRKRVIRPRDLDGVPFVGFSAESQTHKLVSQAMAAAGAHFNIVLETDTAPTVCEFVAAGMGVSLIHPLFADGLQSRLVLRRFDPELQFHFQMCRTQTSRNAALVEDFAACARAVAAQVSRGLLKGQ</sequence>
<dbReference type="PRINTS" id="PR00039">
    <property type="entry name" value="HTHLYSR"/>
</dbReference>
<evidence type="ECO:0000259" key="5">
    <source>
        <dbReference type="PROSITE" id="PS50931"/>
    </source>
</evidence>
<dbReference type="EMBL" id="FKIF01000008">
    <property type="protein sequence ID" value="SAI72672.1"/>
    <property type="molecule type" value="Genomic_DNA"/>
</dbReference>
<dbReference type="Pfam" id="PF00126">
    <property type="entry name" value="HTH_1"/>
    <property type="match status" value="1"/>
</dbReference>
<dbReference type="InterPro" id="IPR036388">
    <property type="entry name" value="WH-like_DNA-bd_sf"/>
</dbReference>
<dbReference type="EMBL" id="FKBS01000025">
    <property type="protein sequence ID" value="SAI48469.1"/>
    <property type="molecule type" value="Genomic_DNA"/>
</dbReference>
<dbReference type="PANTHER" id="PTHR30427">
    <property type="entry name" value="TRANSCRIPTIONAL ACTIVATOR PROTEIN LYSR"/>
    <property type="match status" value="1"/>
</dbReference>
<protein>
    <submittedName>
        <fullName evidence="7">LysR family transcriptional regulator</fullName>
    </submittedName>
</protein>
<proteinExistence type="inferred from homology"/>
<dbReference type="Pfam" id="PF03466">
    <property type="entry name" value="LysR_substrate"/>
    <property type="match status" value="1"/>
</dbReference>
<accession>A0A157SQH3</accession>
<keyword evidence="4" id="KW-0804">Transcription</keyword>
<dbReference type="SUPFAM" id="SSF46785">
    <property type="entry name" value="Winged helix' DNA-binding domain"/>
    <property type="match status" value="1"/>
</dbReference>
<dbReference type="Gene3D" id="3.40.190.290">
    <property type="match status" value="1"/>
</dbReference>
<evidence type="ECO:0000313" key="9">
    <source>
        <dbReference type="Proteomes" id="UP000077037"/>
    </source>
</evidence>
<dbReference type="Proteomes" id="UP000076848">
    <property type="component" value="Unassembled WGS sequence"/>
</dbReference>
<evidence type="ECO:0000256" key="4">
    <source>
        <dbReference type="ARBA" id="ARBA00023163"/>
    </source>
</evidence>
<gene>
    <name evidence="7" type="primary">cynR_5</name>
    <name evidence="6" type="synonym">cynR_9</name>
    <name evidence="6" type="ORF">SAMEA1982600_03936</name>
    <name evidence="7" type="ORF">SAMEA3906486_04203</name>
</gene>
<dbReference type="GO" id="GO:0010628">
    <property type="term" value="P:positive regulation of gene expression"/>
    <property type="evidence" value="ECO:0007669"/>
    <property type="project" value="TreeGrafter"/>
</dbReference>
<dbReference type="InterPro" id="IPR005119">
    <property type="entry name" value="LysR_subst-bd"/>
</dbReference>
<feature type="domain" description="HTH lysR-type" evidence="5">
    <location>
        <begin position="5"/>
        <end position="62"/>
    </location>
</feature>
<keyword evidence="2" id="KW-0805">Transcription regulation</keyword>
<dbReference type="OrthoDB" id="8849678at2"/>
<dbReference type="Gene3D" id="1.10.10.10">
    <property type="entry name" value="Winged helix-like DNA-binding domain superfamily/Winged helix DNA-binding domain"/>
    <property type="match status" value="1"/>
</dbReference>
<evidence type="ECO:0000256" key="2">
    <source>
        <dbReference type="ARBA" id="ARBA00023015"/>
    </source>
</evidence>
<dbReference type="PANTHER" id="PTHR30427:SF1">
    <property type="entry name" value="TRANSCRIPTIONAL ACTIVATOR PROTEIN LYSR"/>
    <property type="match status" value="1"/>
</dbReference>
<dbReference type="AlphaFoldDB" id="A0A157SQH3"/>
<comment type="similarity">
    <text evidence="1">Belongs to the LysR transcriptional regulatory family.</text>
</comment>
<keyword evidence="8" id="KW-1185">Reference proteome</keyword>
<dbReference type="RefSeq" id="WP_066131495.1">
    <property type="nucleotide sequence ID" value="NZ_FKBS01000025.1"/>
</dbReference>
<dbReference type="SUPFAM" id="SSF53850">
    <property type="entry name" value="Periplasmic binding protein-like II"/>
    <property type="match status" value="1"/>
</dbReference>
<evidence type="ECO:0000313" key="8">
    <source>
        <dbReference type="Proteomes" id="UP000076848"/>
    </source>
</evidence>
<organism evidence="7 8">
    <name type="scientific">Bordetella ansorpii</name>
    <dbReference type="NCBI Taxonomy" id="288768"/>
    <lineage>
        <taxon>Bacteria</taxon>
        <taxon>Pseudomonadati</taxon>
        <taxon>Pseudomonadota</taxon>
        <taxon>Betaproteobacteria</taxon>
        <taxon>Burkholderiales</taxon>
        <taxon>Alcaligenaceae</taxon>
        <taxon>Bordetella</taxon>
    </lineage>
</organism>
<dbReference type="GO" id="GO:0043565">
    <property type="term" value="F:sequence-specific DNA binding"/>
    <property type="evidence" value="ECO:0007669"/>
    <property type="project" value="TreeGrafter"/>
</dbReference>
<dbReference type="InterPro" id="IPR036390">
    <property type="entry name" value="WH_DNA-bd_sf"/>
</dbReference>
<dbReference type="GO" id="GO:0009089">
    <property type="term" value="P:lysine biosynthetic process via diaminopimelate"/>
    <property type="evidence" value="ECO:0007669"/>
    <property type="project" value="TreeGrafter"/>
</dbReference>
<evidence type="ECO:0000313" key="6">
    <source>
        <dbReference type="EMBL" id="SAI48469.1"/>
    </source>
</evidence>
<dbReference type="InterPro" id="IPR000847">
    <property type="entry name" value="LysR_HTH_N"/>
</dbReference>
<name>A0A157SQH3_9BORD</name>
<evidence type="ECO:0000313" key="7">
    <source>
        <dbReference type="EMBL" id="SAI72672.1"/>
    </source>
</evidence>
<reference evidence="7 8" key="1">
    <citation type="submission" date="2016-04" db="EMBL/GenBank/DDBJ databases">
        <authorList>
            <consortium name="Pathogen Informatics"/>
        </authorList>
    </citation>
    <scope>NUCLEOTIDE SEQUENCE [LARGE SCALE GENOMIC DNA]</scope>
    <source>
        <strain evidence="7 8">H050680373</strain>
        <strain evidence="6 9">NCTC13364</strain>
    </source>
</reference>
<dbReference type="PROSITE" id="PS50931">
    <property type="entry name" value="HTH_LYSR"/>
    <property type="match status" value="1"/>
</dbReference>
<evidence type="ECO:0000256" key="3">
    <source>
        <dbReference type="ARBA" id="ARBA00023125"/>
    </source>
</evidence>